<evidence type="ECO:0000313" key="3">
    <source>
        <dbReference type="Proteomes" id="UP000030671"/>
    </source>
</evidence>
<organism evidence="2 3">
    <name type="scientific">Heterobasidion irregulare (strain TC 32-1)</name>
    <dbReference type="NCBI Taxonomy" id="747525"/>
    <lineage>
        <taxon>Eukaryota</taxon>
        <taxon>Fungi</taxon>
        <taxon>Dikarya</taxon>
        <taxon>Basidiomycota</taxon>
        <taxon>Agaricomycotina</taxon>
        <taxon>Agaricomycetes</taxon>
        <taxon>Russulales</taxon>
        <taxon>Bondarzewiaceae</taxon>
        <taxon>Heterobasidion</taxon>
        <taxon>Heterobasidion annosum species complex</taxon>
    </lineage>
</organism>
<name>W4JTR4_HETIT</name>
<evidence type="ECO:0000313" key="2">
    <source>
        <dbReference type="EMBL" id="ETW76933.1"/>
    </source>
</evidence>
<evidence type="ECO:0000256" key="1">
    <source>
        <dbReference type="SAM" id="Phobius"/>
    </source>
</evidence>
<protein>
    <submittedName>
        <fullName evidence="2">Uncharacterized protein</fullName>
    </submittedName>
</protein>
<feature type="transmembrane region" description="Helical" evidence="1">
    <location>
        <begin position="24"/>
        <end position="44"/>
    </location>
</feature>
<keyword evidence="1" id="KW-0472">Membrane</keyword>
<reference evidence="2 3" key="1">
    <citation type="journal article" date="2012" name="New Phytol.">
        <title>Insight into trade-off between wood decay and parasitism from the genome of a fungal forest pathogen.</title>
        <authorList>
            <person name="Olson A."/>
            <person name="Aerts A."/>
            <person name="Asiegbu F."/>
            <person name="Belbahri L."/>
            <person name="Bouzid O."/>
            <person name="Broberg A."/>
            <person name="Canback B."/>
            <person name="Coutinho P.M."/>
            <person name="Cullen D."/>
            <person name="Dalman K."/>
            <person name="Deflorio G."/>
            <person name="van Diepen L.T."/>
            <person name="Dunand C."/>
            <person name="Duplessis S."/>
            <person name="Durling M."/>
            <person name="Gonthier P."/>
            <person name="Grimwood J."/>
            <person name="Fossdal C.G."/>
            <person name="Hansson D."/>
            <person name="Henrissat B."/>
            <person name="Hietala A."/>
            <person name="Himmelstrand K."/>
            <person name="Hoffmeister D."/>
            <person name="Hogberg N."/>
            <person name="James T.Y."/>
            <person name="Karlsson M."/>
            <person name="Kohler A."/>
            <person name="Kues U."/>
            <person name="Lee Y.H."/>
            <person name="Lin Y.C."/>
            <person name="Lind M."/>
            <person name="Lindquist E."/>
            <person name="Lombard V."/>
            <person name="Lucas S."/>
            <person name="Lunden K."/>
            <person name="Morin E."/>
            <person name="Murat C."/>
            <person name="Park J."/>
            <person name="Raffaello T."/>
            <person name="Rouze P."/>
            <person name="Salamov A."/>
            <person name="Schmutz J."/>
            <person name="Solheim H."/>
            <person name="Stahlberg J."/>
            <person name="Velez H."/>
            <person name="de Vries R.P."/>
            <person name="Wiebenga A."/>
            <person name="Woodward S."/>
            <person name="Yakovlev I."/>
            <person name="Garbelotto M."/>
            <person name="Martin F."/>
            <person name="Grigoriev I.V."/>
            <person name="Stenlid J."/>
        </authorList>
    </citation>
    <scope>NUCLEOTIDE SEQUENCE [LARGE SCALE GENOMIC DNA]</scope>
    <source>
        <strain evidence="2 3">TC 32-1</strain>
    </source>
</reference>
<accession>W4JTR4</accession>
<dbReference type="EMBL" id="KI925464">
    <property type="protein sequence ID" value="ETW76933.1"/>
    <property type="molecule type" value="Genomic_DNA"/>
</dbReference>
<keyword evidence="3" id="KW-1185">Reference proteome</keyword>
<dbReference type="RefSeq" id="XP_009551793.1">
    <property type="nucleotide sequence ID" value="XM_009553498.1"/>
</dbReference>
<dbReference type="AlphaFoldDB" id="W4JTR4"/>
<feature type="non-terminal residue" evidence="2">
    <location>
        <position position="1"/>
    </location>
</feature>
<dbReference type="InParanoid" id="W4JTR4"/>
<sequence>VKCGPSAAKCPLVGYGWLSRDRPCLVIVGIFGTYLALFSVSSKLPKYLSQTLAW</sequence>
<dbReference type="HOGENOM" id="CLU_163763_1_0_1"/>
<dbReference type="KEGG" id="hir:HETIRDRAFT_327882"/>
<proteinExistence type="predicted"/>
<keyword evidence="1" id="KW-0812">Transmembrane</keyword>
<dbReference type="GeneID" id="20671369"/>
<dbReference type="Proteomes" id="UP000030671">
    <property type="component" value="Unassembled WGS sequence"/>
</dbReference>
<gene>
    <name evidence="2" type="ORF">HETIRDRAFT_327882</name>
</gene>
<keyword evidence="1" id="KW-1133">Transmembrane helix</keyword>